<dbReference type="PANTHER" id="PTHR47506">
    <property type="entry name" value="TRANSCRIPTIONAL REGULATORY PROTEIN"/>
    <property type="match status" value="1"/>
</dbReference>
<comment type="caution">
    <text evidence="7">The sequence shown here is derived from an EMBL/GenBank/DDBJ whole genome shotgun (WGS) entry which is preliminary data.</text>
</comment>
<evidence type="ECO:0000256" key="2">
    <source>
        <dbReference type="ARBA" id="ARBA00023125"/>
    </source>
</evidence>
<evidence type="ECO:0000313" key="7">
    <source>
        <dbReference type="EMBL" id="RDE08338.1"/>
    </source>
</evidence>
<dbReference type="GO" id="GO:0003677">
    <property type="term" value="F:DNA binding"/>
    <property type="evidence" value="ECO:0007669"/>
    <property type="project" value="UniProtKB-UniRule"/>
</dbReference>
<reference evidence="8" key="1">
    <citation type="submission" date="2018-07" db="EMBL/GenBank/DDBJ databases">
        <authorList>
            <person name="Liu B.-T."/>
            <person name="Du Z."/>
        </authorList>
    </citation>
    <scope>NUCLEOTIDE SEQUENCE [LARGE SCALE GENOMIC DNA]</scope>
    <source>
        <strain evidence="8">XYN52</strain>
    </source>
</reference>
<keyword evidence="3" id="KW-0804">Transcription</keyword>
<dbReference type="Pfam" id="PF00440">
    <property type="entry name" value="TetR_N"/>
    <property type="match status" value="1"/>
</dbReference>
<keyword evidence="1" id="KW-0805">Transcription regulation</keyword>
<dbReference type="PANTHER" id="PTHR47506:SF1">
    <property type="entry name" value="HTH-TYPE TRANSCRIPTIONAL REGULATOR YJDC"/>
    <property type="match status" value="1"/>
</dbReference>
<sequence>MAAGFRGGAATALGGRSPRPRRAPRSHRAGRLCPGRGGGGSQRRRSGHRLVCGAQGERAGDPFRARLPHGALPAADRRLCRPLLARPLMPASAGAALPRHDGALSRRCAPGSGGGGMSRGRARRFDLETALDRAEAVFRARGFAAAGISDLMAAMGIGAGSFYAAFDSKTALYEQVLARHARTRLAVAQAALAHPDAQRALDRLLEATADDLCRPGMAPGCLFVLSGAQRLDGPARCWHRYRAALAEAIAAACARLDRAGPRAAHILAILDAMSIAALVGSERAALMDAARAALDCHMAAASPGGTSLAA</sequence>
<dbReference type="Gene3D" id="1.10.10.60">
    <property type="entry name" value="Homeodomain-like"/>
    <property type="match status" value="1"/>
</dbReference>
<dbReference type="Proteomes" id="UP000253759">
    <property type="component" value="Unassembled WGS sequence"/>
</dbReference>
<evidence type="ECO:0000256" key="5">
    <source>
        <dbReference type="SAM" id="MobiDB-lite"/>
    </source>
</evidence>
<name>A0A369W1C6_9HYPH</name>
<evidence type="ECO:0000256" key="3">
    <source>
        <dbReference type="ARBA" id="ARBA00023163"/>
    </source>
</evidence>
<feature type="region of interest" description="Disordered" evidence="5">
    <location>
        <begin position="1"/>
        <end position="48"/>
    </location>
</feature>
<proteinExistence type="predicted"/>
<dbReference type="InterPro" id="IPR036271">
    <property type="entry name" value="Tet_transcr_reg_TetR-rel_C_sf"/>
</dbReference>
<gene>
    <name evidence="7" type="ORF">DVH29_12060</name>
</gene>
<dbReference type="EMBL" id="QQNH01000018">
    <property type="protein sequence ID" value="RDE08338.1"/>
    <property type="molecule type" value="Genomic_DNA"/>
</dbReference>
<feature type="domain" description="HTH tetR-type" evidence="6">
    <location>
        <begin position="124"/>
        <end position="184"/>
    </location>
</feature>
<evidence type="ECO:0000256" key="4">
    <source>
        <dbReference type="PROSITE-ProRule" id="PRU00335"/>
    </source>
</evidence>
<evidence type="ECO:0000256" key="1">
    <source>
        <dbReference type="ARBA" id="ARBA00023015"/>
    </source>
</evidence>
<feature type="compositionally biased region" description="Basic residues" evidence="5">
    <location>
        <begin position="18"/>
        <end position="30"/>
    </location>
</feature>
<dbReference type="PROSITE" id="PS50977">
    <property type="entry name" value="HTH_TETR_2"/>
    <property type="match status" value="1"/>
</dbReference>
<dbReference type="Gene3D" id="1.10.357.10">
    <property type="entry name" value="Tetracycline Repressor, domain 2"/>
    <property type="match status" value="1"/>
</dbReference>
<dbReference type="SUPFAM" id="SSF46689">
    <property type="entry name" value="Homeodomain-like"/>
    <property type="match status" value="1"/>
</dbReference>
<organism evidence="7 8">
    <name type="scientific">Pelagibacterium lacus</name>
    <dbReference type="NCBI Taxonomy" id="2282655"/>
    <lineage>
        <taxon>Bacteria</taxon>
        <taxon>Pseudomonadati</taxon>
        <taxon>Pseudomonadota</taxon>
        <taxon>Alphaproteobacteria</taxon>
        <taxon>Hyphomicrobiales</taxon>
        <taxon>Devosiaceae</taxon>
        <taxon>Pelagibacterium</taxon>
    </lineage>
</organism>
<evidence type="ECO:0000259" key="6">
    <source>
        <dbReference type="PROSITE" id="PS50977"/>
    </source>
</evidence>
<dbReference type="AlphaFoldDB" id="A0A369W1C6"/>
<dbReference type="SUPFAM" id="SSF48498">
    <property type="entry name" value="Tetracyclin repressor-like, C-terminal domain"/>
    <property type="match status" value="1"/>
</dbReference>
<keyword evidence="8" id="KW-1185">Reference proteome</keyword>
<protein>
    <submittedName>
        <fullName evidence="7">TetR/AcrR family transcriptional regulator</fullName>
    </submittedName>
</protein>
<accession>A0A369W1C6</accession>
<feature type="DNA-binding region" description="H-T-H motif" evidence="4">
    <location>
        <begin position="147"/>
        <end position="166"/>
    </location>
</feature>
<dbReference type="InterPro" id="IPR009057">
    <property type="entry name" value="Homeodomain-like_sf"/>
</dbReference>
<evidence type="ECO:0000313" key="8">
    <source>
        <dbReference type="Proteomes" id="UP000253759"/>
    </source>
</evidence>
<keyword evidence="2 4" id="KW-0238">DNA-binding</keyword>
<dbReference type="InterPro" id="IPR001647">
    <property type="entry name" value="HTH_TetR"/>
</dbReference>